<evidence type="ECO:0000256" key="4">
    <source>
        <dbReference type="ARBA" id="ARBA00022452"/>
    </source>
</evidence>
<feature type="signal peptide" evidence="11">
    <location>
        <begin position="1"/>
        <end position="41"/>
    </location>
</feature>
<feature type="chain" id="PRO_5030636662" evidence="11">
    <location>
        <begin position="42"/>
        <end position="852"/>
    </location>
</feature>
<evidence type="ECO:0000256" key="10">
    <source>
        <dbReference type="SAM" id="MobiDB-lite"/>
    </source>
</evidence>
<keyword evidence="6 11" id="KW-0732">Signal</keyword>
<dbReference type="Gene3D" id="2.60.40.2070">
    <property type="match status" value="1"/>
</dbReference>
<name>A0A7X5UDT4_9GAMM</name>
<evidence type="ECO:0000259" key="13">
    <source>
        <dbReference type="Pfam" id="PF13954"/>
    </source>
</evidence>
<dbReference type="PANTHER" id="PTHR30451:SF20">
    <property type="entry name" value="FIMBRIAE USHER"/>
    <property type="match status" value="1"/>
</dbReference>
<evidence type="ECO:0000256" key="3">
    <source>
        <dbReference type="ARBA" id="ARBA00022448"/>
    </source>
</evidence>
<reference evidence="14 15" key="1">
    <citation type="submission" date="2020-03" db="EMBL/GenBank/DDBJ databases">
        <authorList>
            <person name="Lai Q."/>
        </authorList>
    </citation>
    <scope>NUCLEOTIDE SEQUENCE [LARGE SCALE GENOMIC DNA]</scope>
    <source>
        <strain evidence="14 15">CCUG 25036</strain>
    </source>
</reference>
<dbReference type="InterPro" id="IPR043142">
    <property type="entry name" value="PapC-like_C_sf"/>
</dbReference>
<comment type="caution">
    <text evidence="14">The sequence shown here is derived from an EMBL/GenBank/DDBJ whole genome shotgun (WGS) entry which is preliminary data.</text>
</comment>
<evidence type="ECO:0000256" key="8">
    <source>
        <dbReference type="ARBA" id="ARBA00023237"/>
    </source>
</evidence>
<accession>A0A7X5UDT4</accession>
<dbReference type="Pfam" id="PF13954">
    <property type="entry name" value="PapC_N"/>
    <property type="match status" value="1"/>
</dbReference>
<feature type="domain" description="PapC N-terminal" evidence="13">
    <location>
        <begin position="54"/>
        <end position="196"/>
    </location>
</feature>
<evidence type="ECO:0000313" key="15">
    <source>
        <dbReference type="Proteomes" id="UP000490980"/>
    </source>
</evidence>
<dbReference type="GO" id="GO:0009297">
    <property type="term" value="P:pilus assembly"/>
    <property type="evidence" value="ECO:0007669"/>
    <property type="project" value="InterPro"/>
</dbReference>
<keyword evidence="8 9" id="KW-0998">Cell outer membrane</keyword>
<dbReference type="Gene3D" id="2.60.40.3110">
    <property type="match status" value="1"/>
</dbReference>
<dbReference type="EMBL" id="JAARLZ010000013">
    <property type="protein sequence ID" value="NII08626.1"/>
    <property type="molecule type" value="Genomic_DNA"/>
</dbReference>
<dbReference type="PROSITE" id="PS01151">
    <property type="entry name" value="FIMBRIAL_USHER"/>
    <property type="match status" value="1"/>
</dbReference>
<keyword evidence="4" id="KW-1134">Transmembrane beta strand</keyword>
<keyword evidence="5 9" id="KW-0812">Transmembrane</keyword>
<dbReference type="InterPro" id="IPR018030">
    <property type="entry name" value="Fimbrial_membr_usher_CS"/>
</dbReference>
<organism evidence="14 15">
    <name type="scientific">Luteibacter anthropi</name>
    <dbReference type="NCBI Taxonomy" id="564369"/>
    <lineage>
        <taxon>Bacteria</taxon>
        <taxon>Pseudomonadati</taxon>
        <taxon>Pseudomonadota</taxon>
        <taxon>Gammaproteobacteria</taxon>
        <taxon>Lysobacterales</taxon>
        <taxon>Rhodanobacteraceae</taxon>
        <taxon>Luteibacter</taxon>
    </lineage>
</organism>
<keyword evidence="9" id="KW-1029">Fimbrium biogenesis</keyword>
<evidence type="ECO:0000256" key="11">
    <source>
        <dbReference type="SAM" id="SignalP"/>
    </source>
</evidence>
<evidence type="ECO:0000256" key="2">
    <source>
        <dbReference type="ARBA" id="ARBA00008064"/>
    </source>
</evidence>
<dbReference type="GO" id="GO:0009279">
    <property type="term" value="C:cell outer membrane"/>
    <property type="evidence" value="ECO:0007669"/>
    <property type="project" value="UniProtKB-SubCell"/>
</dbReference>
<dbReference type="Gene3D" id="2.60.40.2610">
    <property type="entry name" value="Outer membrane usher protein FimD, plug domain"/>
    <property type="match status" value="1"/>
</dbReference>
<gene>
    <name evidence="14" type="ORF">HBF25_19755</name>
</gene>
<sequence>MPVTNGARDCCGQKPLRPVHYNALTLAIAAALLSAADPVCAADASAAPGGSAITFNSAFLMDGDEVDLSRYAAGNPVEAGPKQLDLVVNGVVLDRREIVFVSTDVPDHAAPCLTINLLTVAGVRPDVLANAPSGEAACIDLKALVPDATATYDSHALRLSLSLPQAVMANDPRGYVDPVLWNYGETASFLDYTLNAQRTRGNTNAYASLMGGLNLGAWRLRHRGSLQYSTRTDTHYQSFTNSLERDLPGWRSQLLVGQSYTSGLLFDGVGFVGAQVVSDDRMLPDALRGYAPVVRGMATTEARVTIRQNGYVLYEVTVAPGPFEINDLYPTSYGGDLEVTVHEADGREQRFTVNFAAVPQALREGVSRFSVTAGRLRMTQSRGGNKPLFTEGTWAHGMNNYLTLIGGAQLSNDYRAVLAGSAINTRWGAFGADMTVARATLQRRRSHNGSSFRLNYQRNFADAGTNFGLAAYRYSTEGFYTLAETAQSRGGEDVGYTLSRAKRRFQFNLSQRLGDRSSLYISGGHVRYWSSRGTQTDYQIGFQSAVRTASYSISAMRTRDIVGRNDNSIQFTLSMPLGGSSRAPSLSTSLQRSRRDTSAQASINGTAGDRGNLGYNIGASQTRGDSASYYASASYTSALAQWSAMMARSQDATTTAIGASGAIVAHGGGINLSPTISDGFVLVEARGARGAYVGQGETRVARNGFAVVPQVTPYRWNSVSIDPQGLSHDVELLQTSQRVVPTAGAMVKLTFATKIDTTVYIHARAPGGPLDIPFGSDVRNEAGERVGTVGQGGMIRVQGDHKTLVVGQADTEQCRLDYAVPETSDTSGLRMTEAICHPGRIESPPVQSEASL</sequence>
<dbReference type="PANTHER" id="PTHR30451">
    <property type="entry name" value="OUTER MEMBRANE USHER PROTEIN"/>
    <property type="match status" value="1"/>
</dbReference>
<feature type="compositionally biased region" description="Polar residues" evidence="10">
    <location>
        <begin position="582"/>
        <end position="591"/>
    </location>
</feature>
<dbReference type="Pfam" id="PF13953">
    <property type="entry name" value="PapC_C"/>
    <property type="match status" value="1"/>
</dbReference>
<feature type="region of interest" description="Disordered" evidence="10">
    <location>
        <begin position="578"/>
        <end position="607"/>
    </location>
</feature>
<evidence type="ECO:0000259" key="12">
    <source>
        <dbReference type="Pfam" id="PF13953"/>
    </source>
</evidence>
<evidence type="ECO:0000313" key="14">
    <source>
        <dbReference type="EMBL" id="NII08626.1"/>
    </source>
</evidence>
<dbReference type="InterPro" id="IPR037224">
    <property type="entry name" value="PapC_N_sf"/>
</dbReference>
<comment type="similarity">
    <text evidence="2 9">Belongs to the fimbrial export usher family.</text>
</comment>
<dbReference type="InterPro" id="IPR025885">
    <property type="entry name" value="PapC_N"/>
</dbReference>
<dbReference type="Pfam" id="PF00577">
    <property type="entry name" value="Usher"/>
    <property type="match status" value="1"/>
</dbReference>
<evidence type="ECO:0000256" key="5">
    <source>
        <dbReference type="ARBA" id="ARBA00022692"/>
    </source>
</evidence>
<evidence type="ECO:0000256" key="9">
    <source>
        <dbReference type="RuleBase" id="RU003884"/>
    </source>
</evidence>
<keyword evidence="3 9" id="KW-0813">Transport</keyword>
<protein>
    <submittedName>
        <fullName evidence="14">Fimbrial biogenesis outer membrane usher protein</fullName>
    </submittedName>
</protein>
<dbReference type="Gene3D" id="3.10.20.410">
    <property type="match status" value="1"/>
</dbReference>
<dbReference type="RefSeq" id="WP_166951763.1">
    <property type="nucleotide sequence ID" value="NZ_JAARLZ010000013.1"/>
</dbReference>
<comment type="subcellular location">
    <subcellularLocation>
        <location evidence="1 9">Cell outer membrane</location>
        <topology evidence="1 9">Multi-pass membrane protein</topology>
    </subcellularLocation>
</comment>
<evidence type="ECO:0000256" key="7">
    <source>
        <dbReference type="ARBA" id="ARBA00023136"/>
    </source>
</evidence>
<dbReference type="InterPro" id="IPR042186">
    <property type="entry name" value="FimD_plug_dom"/>
</dbReference>
<dbReference type="InterPro" id="IPR000015">
    <property type="entry name" value="Fimb_usher"/>
</dbReference>
<evidence type="ECO:0000256" key="6">
    <source>
        <dbReference type="ARBA" id="ARBA00022729"/>
    </source>
</evidence>
<evidence type="ECO:0000256" key="1">
    <source>
        <dbReference type="ARBA" id="ARBA00004571"/>
    </source>
</evidence>
<keyword evidence="15" id="KW-1185">Reference proteome</keyword>
<dbReference type="GO" id="GO:0015473">
    <property type="term" value="F:fimbrial usher porin activity"/>
    <property type="evidence" value="ECO:0007669"/>
    <property type="project" value="InterPro"/>
</dbReference>
<dbReference type="InterPro" id="IPR025949">
    <property type="entry name" value="PapC-like_C"/>
</dbReference>
<dbReference type="FunFam" id="2.60.40.3110:FF:000001">
    <property type="entry name" value="Putative fimbrial outer membrane usher"/>
    <property type="match status" value="1"/>
</dbReference>
<dbReference type="AlphaFoldDB" id="A0A7X5UDT4"/>
<keyword evidence="7 9" id="KW-0472">Membrane</keyword>
<feature type="domain" description="PapC-like C-terminal" evidence="12">
    <location>
        <begin position="772"/>
        <end position="822"/>
    </location>
</feature>
<dbReference type="SUPFAM" id="SSF141729">
    <property type="entry name" value="FimD N-terminal domain-like"/>
    <property type="match status" value="1"/>
</dbReference>
<dbReference type="Proteomes" id="UP000490980">
    <property type="component" value="Unassembled WGS sequence"/>
</dbReference>
<proteinExistence type="inferred from homology"/>